<feature type="domain" description="RNA polymerase sigma factor 70 region 4 type 2" evidence="6">
    <location>
        <begin position="126"/>
        <end position="178"/>
    </location>
</feature>
<evidence type="ECO:0000313" key="8">
    <source>
        <dbReference type="Proteomes" id="UP000295411"/>
    </source>
</evidence>
<proteinExistence type="inferred from homology"/>
<dbReference type="InterPro" id="IPR013324">
    <property type="entry name" value="RNA_pol_sigma_r3/r4-like"/>
</dbReference>
<comment type="similarity">
    <text evidence="1">Belongs to the sigma-70 factor family. ECF subfamily.</text>
</comment>
<dbReference type="RefSeq" id="WP_133402277.1">
    <property type="nucleotide sequence ID" value="NZ_SMTK01000001.1"/>
</dbReference>
<dbReference type="OrthoDB" id="5243766at2"/>
<dbReference type="InterPro" id="IPR039425">
    <property type="entry name" value="RNA_pol_sigma-70-like"/>
</dbReference>
<dbReference type="Gene3D" id="1.10.1740.10">
    <property type="match status" value="1"/>
</dbReference>
<dbReference type="GO" id="GO:0003677">
    <property type="term" value="F:DNA binding"/>
    <property type="evidence" value="ECO:0007669"/>
    <property type="project" value="InterPro"/>
</dbReference>
<evidence type="ECO:0000256" key="4">
    <source>
        <dbReference type="ARBA" id="ARBA00023163"/>
    </source>
</evidence>
<dbReference type="Pfam" id="PF08281">
    <property type="entry name" value="Sigma70_r4_2"/>
    <property type="match status" value="1"/>
</dbReference>
<evidence type="ECO:0000259" key="5">
    <source>
        <dbReference type="Pfam" id="PF04542"/>
    </source>
</evidence>
<comment type="caution">
    <text evidence="7">The sequence shown here is derived from an EMBL/GenBank/DDBJ whole genome shotgun (WGS) entry which is preliminary data.</text>
</comment>
<keyword evidence="8" id="KW-1185">Reference proteome</keyword>
<organism evidence="7 8">
    <name type="scientific">Arthrobacter crusticola</name>
    <dbReference type="NCBI Taxonomy" id="2547960"/>
    <lineage>
        <taxon>Bacteria</taxon>
        <taxon>Bacillati</taxon>
        <taxon>Actinomycetota</taxon>
        <taxon>Actinomycetes</taxon>
        <taxon>Micrococcales</taxon>
        <taxon>Micrococcaceae</taxon>
        <taxon>Arthrobacter</taxon>
    </lineage>
</organism>
<dbReference type="SUPFAM" id="SSF88659">
    <property type="entry name" value="Sigma3 and sigma4 domains of RNA polymerase sigma factors"/>
    <property type="match status" value="1"/>
</dbReference>
<dbReference type="Pfam" id="PF04542">
    <property type="entry name" value="Sigma70_r2"/>
    <property type="match status" value="1"/>
</dbReference>
<dbReference type="AlphaFoldDB" id="A0A4R5U2H8"/>
<feature type="domain" description="RNA polymerase sigma-70 region 2" evidence="5">
    <location>
        <begin position="28"/>
        <end position="95"/>
    </location>
</feature>
<dbReference type="Gene3D" id="1.10.10.10">
    <property type="entry name" value="Winged helix-like DNA-binding domain superfamily/Winged helix DNA-binding domain"/>
    <property type="match status" value="1"/>
</dbReference>
<evidence type="ECO:0000256" key="1">
    <source>
        <dbReference type="ARBA" id="ARBA00010641"/>
    </source>
</evidence>
<dbReference type="InterPro" id="IPR014284">
    <property type="entry name" value="RNA_pol_sigma-70_dom"/>
</dbReference>
<dbReference type="PANTHER" id="PTHR43133:SF62">
    <property type="entry name" value="RNA POLYMERASE SIGMA FACTOR SIGZ"/>
    <property type="match status" value="1"/>
</dbReference>
<gene>
    <name evidence="7" type="ORF">E2F48_01715</name>
</gene>
<keyword evidence="4" id="KW-0804">Transcription</keyword>
<accession>A0A4R5U2H8</accession>
<sequence length="188" mass="21503">MTSPGFEWTPQLDARFFAGDEEALIDAYRLYSPLVYAVALRSTDDRAVAADITQDVFVRAWRFRDSFDPRSGTVPRWIFGICRNVVLDSLSARNRHNHLVARWGIHTDLRNFRNRAREVDAVTDRVALDTELQLLGEPRSSILRLAFYEDLTHQQIAVLLNLPLGTVKSHIRRGLTHLRGRLGAWHAA</sequence>
<dbReference type="CDD" id="cd06171">
    <property type="entry name" value="Sigma70_r4"/>
    <property type="match status" value="1"/>
</dbReference>
<dbReference type="NCBIfam" id="TIGR02937">
    <property type="entry name" value="sigma70-ECF"/>
    <property type="match status" value="1"/>
</dbReference>
<protein>
    <submittedName>
        <fullName evidence="7">Sigma-70 family RNA polymerase sigma factor</fullName>
    </submittedName>
</protein>
<evidence type="ECO:0000256" key="3">
    <source>
        <dbReference type="ARBA" id="ARBA00023082"/>
    </source>
</evidence>
<dbReference type="Proteomes" id="UP000295411">
    <property type="component" value="Unassembled WGS sequence"/>
</dbReference>
<dbReference type="InterPro" id="IPR036388">
    <property type="entry name" value="WH-like_DNA-bd_sf"/>
</dbReference>
<evidence type="ECO:0000259" key="6">
    <source>
        <dbReference type="Pfam" id="PF08281"/>
    </source>
</evidence>
<dbReference type="SUPFAM" id="SSF88946">
    <property type="entry name" value="Sigma2 domain of RNA polymerase sigma factors"/>
    <property type="match status" value="1"/>
</dbReference>
<evidence type="ECO:0000313" key="7">
    <source>
        <dbReference type="EMBL" id="TDK27860.1"/>
    </source>
</evidence>
<dbReference type="InterPro" id="IPR013325">
    <property type="entry name" value="RNA_pol_sigma_r2"/>
</dbReference>
<name>A0A4R5U2H8_9MICC</name>
<dbReference type="PANTHER" id="PTHR43133">
    <property type="entry name" value="RNA POLYMERASE ECF-TYPE SIGMA FACTO"/>
    <property type="match status" value="1"/>
</dbReference>
<dbReference type="GO" id="GO:0016987">
    <property type="term" value="F:sigma factor activity"/>
    <property type="evidence" value="ECO:0007669"/>
    <property type="project" value="UniProtKB-KW"/>
</dbReference>
<keyword evidence="3" id="KW-0731">Sigma factor</keyword>
<dbReference type="GO" id="GO:0006352">
    <property type="term" value="P:DNA-templated transcription initiation"/>
    <property type="evidence" value="ECO:0007669"/>
    <property type="project" value="InterPro"/>
</dbReference>
<dbReference type="InterPro" id="IPR013249">
    <property type="entry name" value="RNA_pol_sigma70_r4_t2"/>
</dbReference>
<dbReference type="InterPro" id="IPR007627">
    <property type="entry name" value="RNA_pol_sigma70_r2"/>
</dbReference>
<reference evidence="7 8" key="1">
    <citation type="submission" date="2019-03" db="EMBL/GenBank/DDBJ databases">
        <title>Arthrobacter sp. nov., an bacterium isolated from biocrust in Mu Us Desert.</title>
        <authorList>
            <person name="Lixiong L."/>
        </authorList>
    </citation>
    <scope>NUCLEOTIDE SEQUENCE [LARGE SCALE GENOMIC DNA]</scope>
    <source>
        <strain evidence="7 8">SLN-3</strain>
    </source>
</reference>
<keyword evidence="2" id="KW-0805">Transcription regulation</keyword>
<evidence type="ECO:0000256" key="2">
    <source>
        <dbReference type="ARBA" id="ARBA00023015"/>
    </source>
</evidence>
<dbReference type="EMBL" id="SMTK01000001">
    <property type="protein sequence ID" value="TDK27860.1"/>
    <property type="molecule type" value="Genomic_DNA"/>
</dbReference>